<dbReference type="SUPFAM" id="SSF53850">
    <property type="entry name" value="Periplasmic binding protein-like II"/>
    <property type="match status" value="1"/>
</dbReference>
<dbReference type="Gene3D" id="3.40.190.10">
    <property type="entry name" value="Periplasmic binding protein-like II"/>
    <property type="match status" value="2"/>
</dbReference>
<organism evidence="1">
    <name type="scientific">marine metagenome</name>
    <dbReference type="NCBI Taxonomy" id="408172"/>
    <lineage>
        <taxon>unclassified sequences</taxon>
        <taxon>metagenomes</taxon>
        <taxon>ecological metagenomes</taxon>
    </lineage>
</organism>
<evidence type="ECO:0008006" key="2">
    <source>
        <dbReference type="Google" id="ProtNLM"/>
    </source>
</evidence>
<sequence>MIKSILKVISVAFITFSLTIISTVATAEITINWPSIWVGKDSKTTVIRELVDEFNAANAGAIKVVIEEQTDYDIYAQKLTAQISTGKLPDVFTVGSDLLDILHRSGKAMDLAPHVNSDSHWNNVYPENALQSNMMGGQLTNLPYELFVTPVTYNKKLLKAAGYDEFPDNYDDFFKMCEAVTATGKVCTSQMTGKNAWTSMLWYSQALASAGGPDIYEKGLDHPAYVKAFEVMEKMYKYTTSDAIGADAGVSGGHFLNERTAVFMNGPWFIARYTSDGIAGLHENIGVAPAPMLSGGEGAPGGYIGGKQSSLAAGKQSDPAKEEAVVKFLKWLTTPENVARLSYSSGAMFIVKADLPSDMDRLFQEMNEQKGNAPYVAPIFINGIGSLPIAKEFSQALSALALGDVTPEGAVEMLQDAE</sequence>
<gene>
    <name evidence="1" type="ORF">METZ01_LOCUS138597</name>
</gene>
<proteinExistence type="predicted"/>
<dbReference type="PANTHER" id="PTHR43649">
    <property type="entry name" value="ARABINOSE-BINDING PROTEIN-RELATED"/>
    <property type="match status" value="1"/>
</dbReference>
<reference evidence="1" key="1">
    <citation type="submission" date="2018-05" db="EMBL/GenBank/DDBJ databases">
        <authorList>
            <person name="Lanie J.A."/>
            <person name="Ng W.-L."/>
            <person name="Kazmierczak K.M."/>
            <person name="Andrzejewski T.M."/>
            <person name="Davidsen T.M."/>
            <person name="Wayne K.J."/>
            <person name="Tettelin H."/>
            <person name="Glass J.I."/>
            <person name="Rusch D."/>
            <person name="Podicherti R."/>
            <person name="Tsui H.-C.T."/>
            <person name="Winkler M.E."/>
        </authorList>
    </citation>
    <scope>NUCLEOTIDE SEQUENCE</scope>
</reference>
<name>A0A381ZAE7_9ZZZZ</name>
<evidence type="ECO:0000313" key="1">
    <source>
        <dbReference type="EMBL" id="SVA85743.1"/>
    </source>
</evidence>
<dbReference type="AlphaFoldDB" id="A0A381ZAE7"/>
<dbReference type="Pfam" id="PF01547">
    <property type="entry name" value="SBP_bac_1"/>
    <property type="match status" value="1"/>
</dbReference>
<dbReference type="EMBL" id="UINC01020414">
    <property type="protein sequence ID" value="SVA85743.1"/>
    <property type="molecule type" value="Genomic_DNA"/>
</dbReference>
<dbReference type="PANTHER" id="PTHR43649:SF12">
    <property type="entry name" value="DIACETYLCHITOBIOSE BINDING PROTEIN DASA"/>
    <property type="match status" value="1"/>
</dbReference>
<accession>A0A381ZAE7</accession>
<protein>
    <recommendedName>
        <fullName evidence="2">ABC transporter substrate-binding protein</fullName>
    </recommendedName>
</protein>
<dbReference type="InterPro" id="IPR006059">
    <property type="entry name" value="SBP"/>
</dbReference>
<dbReference type="InterPro" id="IPR050490">
    <property type="entry name" value="Bact_solute-bd_prot1"/>
</dbReference>